<dbReference type="Gene3D" id="3.40.50.720">
    <property type="entry name" value="NAD(P)-binding Rossmann-like Domain"/>
    <property type="match status" value="1"/>
</dbReference>
<reference evidence="4 5" key="1">
    <citation type="submission" date="2023-11" db="EMBL/GenBank/DDBJ databases">
        <title>Peredibacter starrii A3.12.</title>
        <authorList>
            <person name="Mitchell R.J."/>
        </authorList>
    </citation>
    <scope>NUCLEOTIDE SEQUENCE [LARGE SCALE GENOMIC DNA]</scope>
    <source>
        <strain evidence="4 5">A3.12</strain>
    </source>
</reference>
<dbReference type="InterPro" id="IPR002347">
    <property type="entry name" value="SDR_fam"/>
</dbReference>
<dbReference type="GO" id="GO:0016614">
    <property type="term" value="F:oxidoreductase activity, acting on CH-OH group of donors"/>
    <property type="evidence" value="ECO:0007669"/>
    <property type="project" value="UniProtKB-ARBA"/>
</dbReference>
<dbReference type="InterPro" id="IPR036291">
    <property type="entry name" value="NAD(P)-bd_dom_sf"/>
</dbReference>
<dbReference type="RefSeq" id="WP_321400158.1">
    <property type="nucleotide sequence ID" value="NZ_CP139487.1"/>
</dbReference>
<dbReference type="InterPro" id="IPR020904">
    <property type="entry name" value="Sc_DH/Rdtase_CS"/>
</dbReference>
<dbReference type="Pfam" id="PF13561">
    <property type="entry name" value="adh_short_C2"/>
    <property type="match status" value="1"/>
</dbReference>
<dbReference type="PANTHER" id="PTHR48107:SF16">
    <property type="entry name" value="NADPH-DEPENDENT ALDEHYDE REDUCTASE 1, CHLOROPLASTIC"/>
    <property type="match status" value="1"/>
</dbReference>
<protein>
    <submittedName>
        <fullName evidence="4">SDR family oxidoreductase</fullName>
    </submittedName>
</protein>
<keyword evidence="5" id="KW-1185">Reference proteome</keyword>
<comment type="similarity">
    <text evidence="1">Belongs to the short-chain dehydrogenases/reductases (SDR) family.</text>
</comment>
<dbReference type="Proteomes" id="UP001324634">
    <property type="component" value="Chromosome"/>
</dbReference>
<evidence type="ECO:0000256" key="3">
    <source>
        <dbReference type="SAM" id="MobiDB-lite"/>
    </source>
</evidence>
<evidence type="ECO:0000256" key="1">
    <source>
        <dbReference type="ARBA" id="ARBA00006484"/>
    </source>
</evidence>
<name>A0AAX4HW09_9BACT</name>
<accession>A0AAX4HW09</accession>
<dbReference type="SUPFAM" id="SSF51735">
    <property type="entry name" value="NAD(P)-binding Rossmann-fold domains"/>
    <property type="match status" value="1"/>
</dbReference>
<proteinExistence type="inferred from homology"/>
<dbReference type="PANTHER" id="PTHR48107">
    <property type="entry name" value="NADPH-DEPENDENT ALDEHYDE REDUCTASE-LIKE PROTEIN, CHLOROPLASTIC-RELATED"/>
    <property type="match status" value="1"/>
</dbReference>
<evidence type="ECO:0000313" key="4">
    <source>
        <dbReference type="EMBL" id="WPU67200.1"/>
    </source>
</evidence>
<sequence>MEPQTQEHQPGKEHKMSPKPNFMPFYEGVHKFLDQVVLISGGDSGIGRAVSLAFANEGASIAVIYKDEDKDANETKAMIESFGSKCLLIRGDIGEKTFCSEAVNKTISAFGRIDVLINNAAEQHVEEEFTKISQEQLLQTFKTNIYSYFYLTQEALPHIEKVNGCIINNASVTAYKGNPKLMDYSSTKGAIVSLTRSLSQSLAEKKVRVNAVAPGPIWTPLIPASFNEKQVEEFGKDTPLKRAGQPNEVAGCFTWLASKEASYMTGQVLHPNGGTIVDS</sequence>
<dbReference type="PRINTS" id="PR00081">
    <property type="entry name" value="GDHRDH"/>
</dbReference>
<dbReference type="EMBL" id="CP139487">
    <property type="protein sequence ID" value="WPU67200.1"/>
    <property type="molecule type" value="Genomic_DNA"/>
</dbReference>
<evidence type="ECO:0000313" key="5">
    <source>
        <dbReference type="Proteomes" id="UP001324634"/>
    </source>
</evidence>
<dbReference type="PRINTS" id="PR00080">
    <property type="entry name" value="SDRFAMILY"/>
</dbReference>
<organism evidence="4 5">
    <name type="scientific">Peredibacter starrii</name>
    <dbReference type="NCBI Taxonomy" id="28202"/>
    <lineage>
        <taxon>Bacteria</taxon>
        <taxon>Pseudomonadati</taxon>
        <taxon>Bdellovibrionota</taxon>
        <taxon>Bacteriovoracia</taxon>
        <taxon>Bacteriovoracales</taxon>
        <taxon>Bacteriovoracaceae</taxon>
        <taxon>Peredibacter</taxon>
    </lineage>
</organism>
<feature type="region of interest" description="Disordered" evidence="3">
    <location>
        <begin position="1"/>
        <end position="20"/>
    </location>
</feature>
<dbReference type="KEGG" id="psti:SOO65_10580"/>
<evidence type="ECO:0000256" key="2">
    <source>
        <dbReference type="ARBA" id="ARBA00023002"/>
    </source>
</evidence>
<dbReference type="FunFam" id="3.40.50.720:FF:000084">
    <property type="entry name" value="Short-chain dehydrogenase reductase"/>
    <property type="match status" value="1"/>
</dbReference>
<dbReference type="AlphaFoldDB" id="A0AAX4HW09"/>
<keyword evidence="2" id="KW-0560">Oxidoreductase</keyword>
<dbReference type="PROSITE" id="PS00061">
    <property type="entry name" value="ADH_SHORT"/>
    <property type="match status" value="1"/>
</dbReference>
<gene>
    <name evidence="4" type="ORF">SOO65_10580</name>
</gene>